<dbReference type="GO" id="GO:0006508">
    <property type="term" value="P:proteolysis"/>
    <property type="evidence" value="ECO:0007669"/>
    <property type="project" value="UniProtKB-KW"/>
</dbReference>
<dbReference type="AlphaFoldDB" id="A0A1M7GX68"/>
<feature type="domain" description="Band 7" evidence="8">
    <location>
        <begin position="105"/>
        <end position="288"/>
    </location>
</feature>
<evidence type="ECO:0000256" key="4">
    <source>
        <dbReference type="ARBA" id="ARBA00022989"/>
    </source>
</evidence>
<reference evidence="9 10" key="1">
    <citation type="submission" date="2016-11" db="EMBL/GenBank/DDBJ databases">
        <authorList>
            <person name="Jaros S."/>
            <person name="Januszkiewicz K."/>
            <person name="Wedrychowicz H."/>
        </authorList>
    </citation>
    <scope>NUCLEOTIDE SEQUENCE [LARGE SCALE GENOMIC DNA]</scope>
    <source>
        <strain evidence="9 10">DSM 22153</strain>
    </source>
</reference>
<comment type="subunit">
    <text evidence="6">HflC and HflK may interact to form a multimeric complex.</text>
</comment>
<dbReference type="InterPro" id="IPR036013">
    <property type="entry name" value="Band_7/SPFH_dom_sf"/>
</dbReference>
<feature type="region of interest" description="Disordered" evidence="7">
    <location>
        <begin position="1"/>
        <end position="64"/>
    </location>
</feature>
<gene>
    <name evidence="9" type="ORF">SAMN05444272_2049</name>
</gene>
<evidence type="ECO:0000256" key="6">
    <source>
        <dbReference type="RuleBase" id="RU364113"/>
    </source>
</evidence>
<feature type="transmembrane region" description="Helical" evidence="6">
    <location>
        <begin position="77"/>
        <end position="102"/>
    </location>
</feature>
<sequence>MSNRAGQKEVLMPWSNQSGGGGGPWKGGGNNGGPWGSGGGGGNNGGPWGGGPNRGGGNQPPDLDELLKRTQDRMKSVLPGGGGGGLGFAGAALVIGVVAVIWASSGFYRVEEGEVGVELVLGEVVDQTGTGLNYNWPYPIGSVETPQVELQRELTVGVEEIIAGSTIRSRDVPAESLMLTGDENIVDVGFKVQWRIRNTREGITNYLFNIQDPEGTVKAVAESAMREVVGRSKIDSILTENRVSIQNDVRQLMQQTLDSYNSGIEITEVQMQKVDPPNQVIDAFRDVQAARADQERIQNEAQSYANRVVPEARGEAARVSEAANAYREQTIAEATGQSQRFLKIYEEYKNAPDVTRERMYLETLEKVLGANSKVIIDSGASSQGVVPYLPLNELNASRSSASGRTGGNQ</sequence>
<evidence type="ECO:0000256" key="5">
    <source>
        <dbReference type="ARBA" id="ARBA00023136"/>
    </source>
</evidence>
<keyword evidence="9" id="KW-0645">Protease</keyword>
<keyword evidence="5 6" id="KW-0472">Membrane</keyword>
<evidence type="ECO:0000259" key="8">
    <source>
        <dbReference type="SMART" id="SM00244"/>
    </source>
</evidence>
<keyword evidence="10" id="KW-1185">Reference proteome</keyword>
<dbReference type="Proteomes" id="UP000186002">
    <property type="component" value="Unassembled WGS sequence"/>
</dbReference>
<evidence type="ECO:0000256" key="7">
    <source>
        <dbReference type="SAM" id="MobiDB-lite"/>
    </source>
</evidence>
<dbReference type="InterPro" id="IPR010201">
    <property type="entry name" value="HflK"/>
</dbReference>
<comment type="function">
    <text evidence="6">HflC and HflK could encode or regulate a protease.</text>
</comment>
<dbReference type="GO" id="GO:0016020">
    <property type="term" value="C:membrane"/>
    <property type="evidence" value="ECO:0007669"/>
    <property type="project" value="UniProtKB-SubCell"/>
</dbReference>
<evidence type="ECO:0000313" key="10">
    <source>
        <dbReference type="Proteomes" id="UP000186002"/>
    </source>
</evidence>
<dbReference type="SMART" id="SM00244">
    <property type="entry name" value="PHB"/>
    <property type="match status" value="1"/>
</dbReference>
<evidence type="ECO:0000256" key="2">
    <source>
        <dbReference type="ARBA" id="ARBA00006971"/>
    </source>
</evidence>
<keyword evidence="9" id="KW-0378">Hydrolase</keyword>
<dbReference type="GO" id="GO:0008233">
    <property type="term" value="F:peptidase activity"/>
    <property type="evidence" value="ECO:0007669"/>
    <property type="project" value="UniProtKB-KW"/>
</dbReference>
<protein>
    <recommendedName>
        <fullName evidence="6">Protein HflK</fullName>
    </recommendedName>
</protein>
<evidence type="ECO:0000313" key="9">
    <source>
        <dbReference type="EMBL" id="SHM20941.1"/>
    </source>
</evidence>
<dbReference type="InterPro" id="IPR001107">
    <property type="entry name" value="Band_7"/>
</dbReference>
<organism evidence="9 10">
    <name type="scientific">Roseibium suaedae</name>
    <dbReference type="NCBI Taxonomy" id="735517"/>
    <lineage>
        <taxon>Bacteria</taxon>
        <taxon>Pseudomonadati</taxon>
        <taxon>Pseudomonadota</taxon>
        <taxon>Alphaproteobacteria</taxon>
        <taxon>Hyphomicrobiales</taxon>
        <taxon>Stappiaceae</taxon>
        <taxon>Roseibium</taxon>
    </lineage>
</organism>
<accession>A0A1M7GX68</accession>
<dbReference type="EMBL" id="FRBW01000002">
    <property type="protein sequence ID" value="SHM20941.1"/>
    <property type="molecule type" value="Genomic_DNA"/>
</dbReference>
<comment type="subcellular location">
    <subcellularLocation>
        <location evidence="1">Membrane</location>
        <topology evidence="1">Single-pass membrane protein</topology>
    </subcellularLocation>
</comment>
<keyword evidence="3 6" id="KW-0812">Transmembrane</keyword>
<dbReference type="InterPro" id="IPR020980">
    <property type="entry name" value="Membrane_HflK_N"/>
</dbReference>
<proteinExistence type="inferred from homology"/>
<dbReference type="STRING" id="735517.SAMN05444272_2049"/>
<keyword evidence="4 6" id="KW-1133">Transmembrane helix</keyword>
<dbReference type="PANTHER" id="PTHR43327:SF2">
    <property type="entry name" value="MODULATOR OF FTSH PROTEASE HFLK"/>
    <property type="match status" value="1"/>
</dbReference>
<name>A0A1M7GX68_9HYPH</name>
<comment type="similarity">
    <text evidence="2 6">Belongs to the band 7/mec-2 family. HflK subfamily.</text>
</comment>
<dbReference type="Pfam" id="PF01145">
    <property type="entry name" value="Band_7"/>
    <property type="match status" value="1"/>
</dbReference>
<feature type="compositionally biased region" description="Gly residues" evidence="7">
    <location>
        <begin position="18"/>
        <end position="58"/>
    </location>
</feature>
<dbReference type="Pfam" id="PF12221">
    <property type="entry name" value="HflK_N"/>
    <property type="match status" value="1"/>
</dbReference>
<dbReference type="InterPro" id="IPR050710">
    <property type="entry name" value="Band7/mec-2_domain"/>
</dbReference>
<dbReference type="NCBIfam" id="TIGR01933">
    <property type="entry name" value="hflK"/>
    <property type="match status" value="1"/>
</dbReference>
<dbReference type="CDD" id="cd03404">
    <property type="entry name" value="SPFH_HflK"/>
    <property type="match status" value="1"/>
</dbReference>
<dbReference type="Gene3D" id="3.30.479.30">
    <property type="entry name" value="Band 7 domain"/>
    <property type="match status" value="1"/>
</dbReference>
<evidence type="ECO:0000256" key="3">
    <source>
        <dbReference type="ARBA" id="ARBA00022692"/>
    </source>
</evidence>
<evidence type="ECO:0000256" key="1">
    <source>
        <dbReference type="ARBA" id="ARBA00004167"/>
    </source>
</evidence>
<dbReference type="PANTHER" id="PTHR43327">
    <property type="entry name" value="STOMATIN-LIKE PROTEIN 2, MITOCHONDRIAL"/>
    <property type="match status" value="1"/>
</dbReference>
<dbReference type="SUPFAM" id="SSF117892">
    <property type="entry name" value="Band 7/SPFH domain"/>
    <property type="match status" value="1"/>
</dbReference>